<protein>
    <submittedName>
        <fullName evidence="1">Uncharacterized protein</fullName>
    </submittedName>
</protein>
<gene>
    <name evidence="1" type="ORF">SAMN04489859_100535</name>
</gene>
<proteinExistence type="predicted"/>
<reference evidence="1 2" key="1">
    <citation type="submission" date="2016-10" db="EMBL/GenBank/DDBJ databases">
        <authorList>
            <person name="de Groot N.N."/>
        </authorList>
    </citation>
    <scope>NUCLEOTIDE SEQUENCE [LARGE SCALE GENOMIC DNA]</scope>
    <source>
        <strain evidence="1 2">DSM 8512</strain>
    </source>
</reference>
<keyword evidence="2" id="KW-1185">Reference proteome</keyword>
<name>A0A1H8FVT2_9RHOB</name>
<accession>A0A1H8FVT2</accession>
<evidence type="ECO:0000313" key="1">
    <source>
        <dbReference type="EMBL" id="SEN35826.1"/>
    </source>
</evidence>
<dbReference type="AlphaFoldDB" id="A0A1H8FVT2"/>
<evidence type="ECO:0000313" key="2">
    <source>
        <dbReference type="Proteomes" id="UP000199054"/>
    </source>
</evidence>
<dbReference type="Proteomes" id="UP000199054">
    <property type="component" value="Unassembled WGS sequence"/>
</dbReference>
<sequence length="33" mass="3510">MYRGDEGLLHRPLSGAVNGGRWVDAAGGQSRII</sequence>
<organism evidence="1 2">
    <name type="scientific">Paracoccus alcaliphilus</name>
    <dbReference type="NCBI Taxonomy" id="34002"/>
    <lineage>
        <taxon>Bacteria</taxon>
        <taxon>Pseudomonadati</taxon>
        <taxon>Pseudomonadota</taxon>
        <taxon>Alphaproteobacteria</taxon>
        <taxon>Rhodobacterales</taxon>
        <taxon>Paracoccaceae</taxon>
        <taxon>Paracoccus</taxon>
    </lineage>
</organism>
<dbReference type="EMBL" id="FODE01000005">
    <property type="protein sequence ID" value="SEN35826.1"/>
    <property type="molecule type" value="Genomic_DNA"/>
</dbReference>